<comment type="caution">
    <text evidence="2">The sequence shown here is derived from an EMBL/GenBank/DDBJ whole genome shotgun (WGS) entry which is preliminary data.</text>
</comment>
<gene>
    <name evidence="2" type="ORF">R3P82_01475</name>
</gene>
<feature type="region of interest" description="Disordered" evidence="1">
    <location>
        <begin position="223"/>
        <end position="243"/>
    </location>
</feature>
<accession>A0AAE4QW84</accession>
<dbReference type="Proteomes" id="UP001185873">
    <property type="component" value="Unassembled WGS sequence"/>
</dbReference>
<evidence type="ECO:0000313" key="2">
    <source>
        <dbReference type="EMBL" id="MDV6297774.1"/>
    </source>
</evidence>
<proteinExistence type="predicted"/>
<organism evidence="2 3">
    <name type="scientific">Dietzia maris</name>
    <dbReference type="NCBI Taxonomy" id="37915"/>
    <lineage>
        <taxon>Bacteria</taxon>
        <taxon>Bacillati</taxon>
        <taxon>Actinomycetota</taxon>
        <taxon>Actinomycetes</taxon>
        <taxon>Mycobacteriales</taxon>
        <taxon>Dietziaceae</taxon>
        <taxon>Dietzia</taxon>
    </lineage>
</organism>
<evidence type="ECO:0000313" key="3">
    <source>
        <dbReference type="Proteomes" id="UP001185873"/>
    </source>
</evidence>
<sequence length="243" mass="24933">MSPSVVLVPGAPVLVPELSGVAVAETEGGVATICEMLRRAGRGAARVVVLGTDRAGRGLGDMRSSLSRWGVEVPVGPPGAPPAPHGTVPDPALIAWWLLDLAGIDLPRRFIGVTGGAQPIPTPVSDDLVVVVADGPASLTPRAPVPEDPRGIALDGRLARWLRASGGLPDPGERVADEIGWWSRPAWLVLAELVADRTAVEALSWAPFGVGYHSAWWPPETAAQAAVGDDAPAATPGEPGAPS</sequence>
<dbReference type="EMBL" id="JAWLKJ010000001">
    <property type="protein sequence ID" value="MDV6297774.1"/>
    <property type="molecule type" value="Genomic_DNA"/>
</dbReference>
<protein>
    <submittedName>
        <fullName evidence="2">Uncharacterized protein</fullName>
    </submittedName>
</protein>
<dbReference type="RefSeq" id="WP_317468347.1">
    <property type="nucleotide sequence ID" value="NZ_JAWLKJ010000001.1"/>
</dbReference>
<reference evidence="2" key="1">
    <citation type="submission" date="2023-10" db="EMBL/GenBank/DDBJ databases">
        <title>Development of a sustainable strategy for remediation of hydrocarbon-contaminated territories based on the waste exchange concept.</title>
        <authorList>
            <person name="Krivoruchko A."/>
        </authorList>
    </citation>
    <scope>NUCLEOTIDE SEQUENCE</scope>
    <source>
        <strain evidence="2">IEGM 1175</strain>
    </source>
</reference>
<name>A0AAE4QW84_9ACTN</name>
<evidence type="ECO:0000256" key="1">
    <source>
        <dbReference type="SAM" id="MobiDB-lite"/>
    </source>
</evidence>
<dbReference type="AlphaFoldDB" id="A0AAE4QW84"/>